<dbReference type="AlphaFoldDB" id="A0A2P2M8F7"/>
<accession>A0A2P2M8F7</accession>
<organism evidence="1">
    <name type="scientific">Rhizophora mucronata</name>
    <name type="common">Asiatic mangrove</name>
    <dbReference type="NCBI Taxonomy" id="61149"/>
    <lineage>
        <taxon>Eukaryota</taxon>
        <taxon>Viridiplantae</taxon>
        <taxon>Streptophyta</taxon>
        <taxon>Embryophyta</taxon>
        <taxon>Tracheophyta</taxon>
        <taxon>Spermatophyta</taxon>
        <taxon>Magnoliopsida</taxon>
        <taxon>eudicotyledons</taxon>
        <taxon>Gunneridae</taxon>
        <taxon>Pentapetalae</taxon>
        <taxon>rosids</taxon>
        <taxon>fabids</taxon>
        <taxon>Malpighiales</taxon>
        <taxon>Rhizophoraceae</taxon>
        <taxon>Rhizophora</taxon>
    </lineage>
</organism>
<dbReference type="EMBL" id="GGEC01046014">
    <property type="protein sequence ID" value="MBX26498.1"/>
    <property type="molecule type" value="Transcribed_RNA"/>
</dbReference>
<reference evidence="1" key="1">
    <citation type="submission" date="2018-02" db="EMBL/GenBank/DDBJ databases">
        <title>Rhizophora mucronata_Transcriptome.</title>
        <authorList>
            <person name="Meera S.P."/>
            <person name="Sreeshan A."/>
            <person name="Augustine A."/>
        </authorList>
    </citation>
    <scope>NUCLEOTIDE SEQUENCE</scope>
    <source>
        <tissue evidence="1">Leaf</tissue>
    </source>
</reference>
<name>A0A2P2M8F7_RHIMU</name>
<sequence length="51" mass="5530">MVFPLTSLYTVGTTLIKYWYMPLGASCVHCTPSSGFTTPGKYSPNASLLIL</sequence>
<evidence type="ECO:0000313" key="1">
    <source>
        <dbReference type="EMBL" id="MBX26498.1"/>
    </source>
</evidence>
<proteinExistence type="predicted"/>
<protein>
    <submittedName>
        <fullName evidence="1">Endoplasmic reticulum-Golgi intermediate compartment protein</fullName>
    </submittedName>
</protein>